<dbReference type="EMBL" id="ACFY01000152">
    <property type="protein sequence ID" value="EEG92532.1"/>
    <property type="molecule type" value="Genomic_DNA"/>
</dbReference>
<organism evidence="1 2">
    <name type="scientific">Roseburia inulinivorans DSM 16841</name>
    <dbReference type="NCBI Taxonomy" id="622312"/>
    <lineage>
        <taxon>Bacteria</taxon>
        <taxon>Bacillati</taxon>
        <taxon>Bacillota</taxon>
        <taxon>Clostridia</taxon>
        <taxon>Lachnospirales</taxon>
        <taxon>Lachnospiraceae</taxon>
        <taxon>Roseburia</taxon>
    </lineage>
</organism>
<comment type="caution">
    <text evidence="1">The sequence shown here is derived from an EMBL/GenBank/DDBJ whole genome shotgun (WGS) entry which is preliminary data.</text>
</comment>
<sequence length="72" mass="8267">MLSCGFLFFLCIIDNSLIDPFLCHHINKFCLKHIIILIITDLLLKSKIKQGYSKIAGHTLCTPVFWNDIPAY</sequence>
<reference evidence="1 2" key="2">
    <citation type="submission" date="2009-03" db="EMBL/GenBank/DDBJ databases">
        <title>Draft genome sequence of Roseburia inulinivorans (DSM 16841).</title>
        <authorList>
            <person name="Sudarsanam P."/>
            <person name="Ley R."/>
            <person name="Guruge J."/>
            <person name="Turnbaugh P.J."/>
            <person name="Mahowald M."/>
            <person name="Liep D."/>
            <person name="Gordon J."/>
        </authorList>
    </citation>
    <scope>NUCLEOTIDE SEQUENCE [LARGE SCALE GENOMIC DNA]</scope>
    <source>
        <strain evidence="1 2">DSM 16841</strain>
    </source>
</reference>
<reference evidence="1 2" key="1">
    <citation type="submission" date="2009-02" db="EMBL/GenBank/DDBJ databases">
        <authorList>
            <person name="Fulton L."/>
            <person name="Clifton S."/>
            <person name="Fulton B."/>
            <person name="Xu J."/>
            <person name="Minx P."/>
            <person name="Pepin K.H."/>
            <person name="Johnson M."/>
            <person name="Bhonagiri V."/>
            <person name="Nash W.E."/>
            <person name="Mardis E.R."/>
            <person name="Wilson R.K."/>
        </authorList>
    </citation>
    <scope>NUCLEOTIDE SEQUENCE [LARGE SCALE GENOMIC DNA]</scope>
    <source>
        <strain evidence="1 2">DSM 16841</strain>
    </source>
</reference>
<evidence type="ECO:0000313" key="2">
    <source>
        <dbReference type="Proteomes" id="UP000003561"/>
    </source>
</evidence>
<protein>
    <submittedName>
        <fullName evidence="1">Uncharacterized protein</fullName>
    </submittedName>
</protein>
<gene>
    <name evidence="1" type="ORF">ROSEINA2194_03587</name>
</gene>
<dbReference type="Proteomes" id="UP000003561">
    <property type="component" value="Unassembled WGS sequence"/>
</dbReference>
<dbReference type="AlphaFoldDB" id="C0FXU9"/>
<proteinExistence type="predicted"/>
<accession>C0FXU9</accession>
<evidence type="ECO:0000313" key="1">
    <source>
        <dbReference type="EMBL" id="EEG92532.1"/>
    </source>
</evidence>
<name>C0FXU9_9FIRM</name>